<gene>
    <name evidence="3" type="ORF">F5983_27200</name>
</gene>
<reference evidence="3 4" key="1">
    <citation type="submission" date="2019-09" db="EMBL/GenBank/DDBJ databases">
        <authorList>
            <person name="Liu P."/>
        </authorList>
    </citation>
    <scope>NUCLEOTIDE SEQUENCE [LARGE SCALE GENOMIC DNA]</scope>
    <source>
        <strain evidence="3 4">TRM68085</strain>
    </source>
</reference>
<accession>A0A5N5EKI7</accession>
<dbReference type="AlphaFoldDB" id="A0A5N5EKI7"/>
<sequence>MISEPELIGEFGPEHTAEAVGDFDRKPASGRRRGHGLLWAAAGALTASAIWATAVFAYGDGVTRKPDPRGYRVDGRSCSAMQLKALTASVGKRENAPALGPGRIEHPALNQVRCFMGLISEEGVETYAKGWNVYAHVGLTVELYKETDPRSEFEAREGPSALTDGEEKRPELVPNLGDRAYLLVEDGEGTRLSVLDGAAVFTLTVSAAMNRAEAASDEEPDEWPDGPAPESFNADMISDMRDVMEKLKTA</sequence>
<keyword evidence="2" id="KW-0812">Transmembrane</keyword>
<evidence type="ECO:0000256" key="2">
    <source>
        <dbReference type="SAM" id="Phobius"/>
    </source>
</evidence>
<evidence type="ECO:0000313" key="3">
    <source>
        <dbReference type="EMBL" id="KAB2589410.1"/>
    </source>
</evidence>
<evidence type="ECO:0000256" key="1">
    <source>
        <dbReference type="SAM" id="MobiDB-lite"/>
    </source>
</evidence>
<feature type="region of interest" description="Disordered" evidence="1">
    <location>
        <begin position="148"/>
        <end position="171"/>
    </location>
</feature>
<keyword evidence="2" id="KW-0472">Membrane</keyword>
<feature type="transmembrane region" description="Helical" evidence="2">
    <location>
        <begin position="36"/>
        <end position="59"/>
    </location>
</feature>
<proteinExistence type="predicted"/>
<feature type="compositionally biased region" description="Basic and acidic residues" evidence="1">
    <location>
        <begin position="148"/>
        <end position="157"/>
    </location>
</feature>
<keyword evidence="2" id="KW-1133">Transmembrane helix</keyword>
<dbReference type="EMBL" id="VYUA01000031">
    <property type="protein sequence ID" value="KAB2589410.1"/>
    <property type="molecule type" value="Genomic_DNA"/>
</dbReference>
<protein>
    <submittedName>
        <fullName evidence="3">Uncharacterized protein</fullName>
    </submittedName>
</protein>
<feature type="region of interest" description="Disordered" evidence="1">
    <location>
        <begin position="1"/>
        <end position="26"/>
    </location>
</feature>
<feature type="region of interest" description="Disordered" evidence="1">
    <location>
        <begin position="212"/>
        <end position="236"/>
    </location>
</feature>
<comment type="caution">
    <text evidence="3">The sequence shown here is derived from an EMBL/GenBank/DDBJ whole genome shotgun (WGS) entry which is preliminary data.</text>
</comment>
<evidence type="ECO:0000313" key="4">
    <source>
        <dbReference type="Proteomes" id="UP000326907"/>
    </source>
</evidence>
<organism evidence="3 4">
    <name type="scientific">Streptomyces arboris</name>
    <dbReference type="NCBI Taxonomy" id="2600619"/>
    <lineage>
        <taxon>Bacteria</taxon>
        <taxon>Bacillati</taxon>
        <taxon>Actinomycetota</taxon>
        <taxon>Actinomycetes</taxon>
        <taxon>Kitasatosporales</taxon>
        <taxon>Streptomycetaceae</taxon>
        <taxon>Streptomyces</taxon>
    </lineage>
</organism>
<keyword evidence="4" id="KW-1185">Reference proteome</keyword>
<feature type="compositionally biased region" description="Basic and acidic residues" evidence="1">
    <location>
        <begin position="12"/>
        <end position="26"/>
    </location>
</feature>
<dbReference type="Proteomes" id="UP000326907">
    <property type="component" value="Unassembled WGS sequence"/>
</dbReference>
<dbReference type="RefSeq" id="WP_151512648.1">
    <property type="nucleotide sequence ID" value="NZ_JBMVCA010000003.1"/>
</dbReference>
<feature type="compositionally biased region" description="Acidic residues" evidence="1">
    <location>
        <begin position="215"/>
        <end position="224"/>
    </location>
</feature>
<name>A0A5N5EKI7_9ACTN</name>